<evidence type="ECO:0000313" key="1">
    <source>
        <dbReference type="EMBL" id="CAG6693482.1"/>
    </source>
</evidence>
<dbReference type="EMBL" id="HBUF01312718">
    <property type="protein sequence ID" value="CAG6693482.1"/>
    <property type="molecule type" value="Transcribed_RNA"/>
</dbReference>
<organism evidence="1">
    <name type="scientific">Cacopsylla melanoneura</name>
    <dbReference type="NCBI Taxonomy" id="428564"/>
    <lineage>
        <taxon>Eukaryota</taxon>
        <taxon>Metazoa</taxon>
        <taxon>Ecdysozoa</taxon>
        <taxon>Arthropoda</taxon>
        <taxon>Hexapoda</taxon>
        <taxon>Insecta</taxon>
        <taxon>Pterygota</taxon>
        <taxon>Neoptera</taxon>
        <taxon>Paraneoptera</taxon>
        <taxon>Hemiptera</taxon>
        <taxon>Sternorrhyncha</taxon>
        <taxon>Psylloidea</taxon>
        <taxon>Psyllidae</taxon>
        <taxon>Psyllinae</taxon>
        <taxon>Cacopsylla</taxon>
    </lineage>
</organism>
<dbReference type="AlphaFoldDB" id="A0A8D8XDY4"/>
<accession>A0A8D8XDY4</accession>
<proteinExistence type="predicted"/>
<sequence>MEMFRLCRHLSRLKPQHLPSRLQTVRITFRHRVCLFMTLKTVQYLVRFLLRFFRSECLRSISGNSSSLETLIQWNWKHSWNWWKLNVWLAWSPNRRYTMVYRTCWMGLRYRGTYHTAVNLGITHLS</sequence>
<reference evidence="1" key="1">
    <citation type="submission" date="2021-05" db="EMBL/GenBank/DDBJ databases">
        <authorList>
            <person name="Alioto T."/>
            <person name="Alioto T."/>
            <person name="Gomez Garrido J."/>
        </authorList>
    </citation>
    <scope>NUCLEOTIDE SEQUENCE</scope>
</reference>
<protein>
    <submittedName>
        <fullName evidence="1">Uncharacterized protein</fullName>
    </submittedName>
</protein>
<name>A0A8D8XDY4_9HEMI</name>